<accession>A0ABQ3Z5N0</accession>
<feature type="compositionally biased region" description="Acidic residues" evidence="1">
    <location>
        <begin position="83"/>
        <end position="94"/>
    </location>
</feature>
<keyword evidence="4" id="KW-1185">Reference proteome</keyword>
<feature type="transmembrane region" description="Helical" evidence="2">
    <location>
        <begin position="289"/>
        <end position="305"/>
    </location>
</feature>
<dbReference type="RefSeq" id="WP_203731950.1">
    <property type="nucleotide sequence ID" value="NZ_BAAATX010000058.1"/>
</dbReference>
<comment type="caution">
    <text evidence="3">The sequence shown here is derived from an EMBL/GenBank/DDBJ whole genome shotgun (WGS) entry which is preliminary data.</text>
</comment>
<keyword evidence="2" id="KW-1133">Transmembrane helix</keyword>
<feature type="transmembrane region" description="Helical" evidence="2">
    <location>
        <begin position="311"/>
        <end position="331"/>
    </location>
</feature>
<feature type="transmembrane region" description="Helical" evidence="2">
    <location>
        <begin position="232"/>
        <end position="257"/>
    </location>
</feature>
<feature type="compositionally biased region" description="Low complexity" evidence="1">
    <location>
        <begin position="16"/>
        <end position="25"/>
    </location>
</feature>
<organism evidence="3 4">
    <name type="scientific">Paractinoplanes durhamensis</name>
    <dbReference type="NCBI Taxonomy" id="113563"/>
    <lineage>
        <taxon>Bacteria</taxon>
        <taxon>Bacillati</taxon>
        <taxon>Actinomycetota</taxon>
        <taxon>Actinomycetes</taxon>
        <taxon>Micromonosporales</taxon>
        <taxon>Micromonosporaceae</taxon>
        <taxon>Paractinoplanes</taxon>
    </lineage>
</organism>
<feature type="compositionally biased region" description="Low complexity" evidence="1">
    <location>
        <begin position="37"/>
        <end position="56"/>
    </location>
</feature>
<sequence>MTADKITDNGAESTNDPDSALSAIPSPAPISEPAPASPTAEPESAAAADSAETATPPVDPATGSDPEPPAAEAERAIAKPEEERTETDVADDASAEAAADPAAAAAADAAPAGDDAEADAGEDAEAAAVHPAAAAAGAEAAADDEDGLGSAGAEPVAVLVEEERRALVLSGAVFAHAPTTGRADGLADFPVDADYPYAGAYPDVPEAGVDDLDEDDFETEPVIVGFDRRPDFGWWLGTPIFTLVLAPMLAGVLTFFVSALSAGYPRICLGVEAENGCEEAVLRMAGEHTVVFLALWLGLWALPWWRGLRRYRIVLAAAAFAVLLFAPLRLLGT</sequence>
<proteinExistence type="predicted"/>
<evidence type="ECO:0000256" key="2">
    <source>
        <dbReference type="SAM" id="Phobius"/>
    </source>
</evidence>
<feature type="region of interest" description="Disordered" evidence="1">
    <location>
        <begin position="1"/>
        <end position="150"/>
    </location>
</feature>
<keyword evidence="2" id="KW-0812">Transmembrane</keyword>
<protein>
    <submittedName>
        <fullName evidence="3">Uncharacterized protein</fullName>
    </submittedName>
</protein>
<reference evidence="3 4" key="1">
    <citation type="submission" date="2021-01" db="EMBL/GenBank/DDBJ databases">
        <title>Whole genome shotgun sequence of Actinoplanes durhamensis NBRC 14914.</title>
        <authorList>
            <person name="Komaki H."/>
            <person name="Tamura T."/>
        </authorList>
    </citation>
    <scope>NUCLEOTIDE SEQUENCE [LARGE SCALE GENOMIC DNA]</scope>
    <source>
        <strain evidence="3 4">NBRC 14914</strain>
    </source>
</reference>
<evidence type="ECO:0000313" key="4">
    <source>
        <dbReference type="Proteomes" id="UP000637628"/>
    </source>
</evidence>
<dbReference type="Proteomes" id="UP000637628">
    <property type="component" value="Unassembled WGS sequence"/>
</dbReference>
<keyword evidence="2" id="KW-0472">Membrane</keyword>
<feature type="compositionally biased region" description="Low complexity" evidence="1">
    <location>
        <begin position="95"/>
        <end position="113"/>
    </location>
</feature>
<evidence type="ECO:0000256" key="1">
    <source>
        <dbReference type="SAM" id="MobiDB-lite"/>
    </source>
</evidence>
<feature type="compositionally biased region" description="Low complexity" evidence="1">
    <location>
        <begin position="126"/>
        <end position="140"/>
    </location>
</feature>
<feature type="compositionally biased region" description="Acidic residues" evidence="1">
    <location>
        <begin position="114"/>
        <end position="125"/>
    </location>
</feature>
<name>A0ABQ3Z5N0_9ACTN</name>
<dbReference type="EMBL" id="BOML01000050">
    <property type="protein sequence ID" value="GIE04859.1"/>
    <property type="molecule type" value="Genomic_DNA"/>
</dbReference>
<evidence type="ECO:0000313" key="3">
    <source>
        <dbReference type="EMBL" id="GIE04859.1"/>
    </source>
</evidence>
<feature type="compositionally biased region" description="Basic and acidic residues" evidence="1">
    <location>
        <begin position="72"/>
        <end position="82"/>
    </location>
</feature>
<gene>
    <name evidence="3" type="ORF">Adu01nite_62090</name>
</gene>
<feature type="compositionally biased region" description="Pro residues" evidence="1">
    <location>
        <begin position="26"/>
        <end position="36"/>
    </location>
</feature>